<accession>A0ABS6D5T2</accession>
<reference evidence="2 3" key="1">
    <citation type="submission" date="2021-06" db="EMBL/GenBank/DDBJ databases">
        <title>Faecalicatena sp. nov. isolated from porcine feces.</title>
        <authorList>
            <person name="Oh B.S."/>
            <person name="Lee J.H."/>
        </authorList>
    </citation>
    <scope>NUCLEOTIDE SEQUENCE [LARGE SCALE GENOMIC DNA]</scope>
    <source>
        <strain evidence="2 3">AGMB00832</strain>
    </source>
</reference>
<evidence type="ECO:0000313" key="2">
    <source>
        <dbReference type="EMBL" id="MBU3876801.1"/>
    </source>
</evidence>
<dbReference type="InterPro" id="IPR039422">
    <property type="entry name" value="MarR/SlyA-like"/>
</dbReference>
<dbReference type="PANTHER" id="PTHR33164">
    <property type="entry name" value="TRANSCRIPTIONAL REGULATOR, MARR FAMILY"/>
    <property type="match status" value="1"/>
</dbReference>
<dbReference type="PANTHER" id="PTHR33164:SF102">
    <property type="entry name" value="TRANSCRIPTIONAL REGULATORY PROTEIN"/>
    <property type="match status" value="1"/>
</dbReference>
<dbReference type="Proteomes" id="UP000723714">
    <property type="component" value="Unassembled WGS sequence"/>
</dbReference>
<dbReference type="PROSITE" id="PS50995">
    <property type="entry name" value="HTH_MARR_2"/>
    <property type="match status" value="1"/>
</dbReference>
<evidence type="ECO:0000313" key="3">
    <source>
        <dbReference type="Proteomes" id="UP000723714"/>
    </source>
</evidence>
<gene>
    <name evidence="2" type="ORF">HGO97_013385</name>
</gene>
<dbReference type="InterPro" id="IPR000835">
    <property type="entry name" value="HTH_MarR-typ"/>
</dbReference>
<dbReference type="Pfam" id="PF12802">
    <property type="entry name" value="MarR_2"/>
    <property type="match status" value="1"/>
</dbReference>
<keyword evidence="3" id="KW-1185">Reference proteome</keyword>
<proteinExistence type="predicted"/>
<evidence type="ECO:0000259" key="1">
    <source>
        <dbReference type="PROSITE" id="PS50995"/>
    </source>
</evidence>
<dbReference type="SMART" id="SM00347">
    <property type="entry name" value="HTH_MARR"/>
    <property type="match status" value="1"/>
</dbReference>
<protein>
    <submittedName>
        <fullName evidence="2">MarR family transcriptional regulator</fullName>
    </submittedName>
</protein>
<sequence length="149" mass="17246">MEKKEIPEWIRHMEMIESIRLFSNLYTQKTPKGAFCTAQEVDALFRIELGHGSLSPYELSIQMGVSKPLVSRLLEGLTEKALIEKKASESDRRSYRLDLTVKGRETLESTYYYFIEPLERLEKKLGKDQCSELLRLIALANTKNDSKQD</sequence>
<name>A0ABS6D5T2_9FIRM</name>
<dbReference type="RefSeq" id="WP_216242530.1">
    <property type="nucleotide sequence ID" value="NZ_JABACJ020000012.1"/>
</dbReference>
<dbReference type="EMBL" id="JABACJ020000012">
    <property type="protein sequence ID" value="MBU3876801.1"/>
    <property type="molecule type" value="Genomic_DNA"/>
</dbReference>
<organism evidence="2 3">
    <name type="scientific">Faecalicatena faecalis</name>
    <dbReference type="NCBI Taxonomy" id="2726362"/>
    <lineage>
        <taxon>Bacteria</taxon>
        <taxon>Bacillati</taxon>
        <taxon>Bacillota</taxon>
        <taxon>Clostridia</taxon>
        <taxon>Lachnospirales</taxon>
        <taxon>Lachnospiraceae</taxon>
        <taxon>Faecalicatena</taxon>
    </lineage>
</organism>
<comment type="caution">
    <text evidence="2">The sequence shown here is derived from an EMBL/GenBank/DDBJ whole genome shotgun (WGS) entry which is preliminary data.</text>
</comment>
<feature type="domain" description="HTH marR-type" evidence="1">
    <location>
        <begin position="12"/>
        <end position="142"/>
    </location>
</feature>